<name>A0A0H3XIF9_9MOLU</name>
<dbReference type="KEGG" id="seri:SERIO_v1c06850"/>
<dbReference type="RefSeq" id="WP_236681342.1">
    <property type="nucleotide sequence ID" value="NZ_CP011856.1"/>
</dbReference>
<evidence type="ECO:0000313" key="1">
    <source>
        <dbReference type="EMBL" id="AKM54250.1"/>
    </source>
</evidence>
<organism evidence="1 2">
    <name type="scientific">Spiroplasma eriocheiris</name>
    <dbReference type="NCBI Taxonomy" id="315358"/>
    <lineage>
        <taxon>Bacteria</taxon>
        <taxon>Bacillati</taxon>
        <taxon>Mycoplasmatota</taxon>
        <taxon>Mollicutes</taxon>
        <taxon>Entomoplasmatales</taxon>
        <taxon>Spiroplasmataceae</taxon>
        <taxon>Spiroplasma</taxon>
    </lineage>
</organism>
<sequence length="101" mass="11900">MMDNNTLLLIDKNYRGNLNVSLLVIRKIVSYALRDMTEQFFADQIKCRIYEDNFLHIFVSGKVLQAENLPVLAQELYDAIKKELDYTLKIKPKNININFHH</sequence>
<gene>
    <name evidence="1" type="ORF">SERIO_v1c06850</name>
</gene>
<dbReference type="NCBIfam" id="NF045836">
    <property type="entry name" value="MMB_0454_fam"/>
    <property type="match status" value="1"/>
</dbReference>
<dbReference type="STRING" id="315358.SERIO_v1c06850"/>
<proteinExistence type="predicted"/>
<evidence type="ECO:0000313" key="2">
    <source>
        <dbReference type="Proteomes" id="UP000035661"/>
    </source>
</evidence>
<dbReference type="PATRIC" id="fig|743698.3.peg.687"/>
<dbReference type="EMBL" id="CP011856">
    <property type="protein sequence ID" value="AKM54250.1"/>
    <property type="molecule type" value="Genomic_DNA"/>
</dbReference>
<reference evidence="2" key="2">
    <citation type="submission" date="2015-06" db="EMBL/GenBank/DDBJ databases">
        <title>Complete genome sequence of Spiroplasma eriocheiris TDA-040725-5 (DSM 21848).</title>
        <authorList>
            <person name="Lo W.-S."/>
            <person name="Kuo C.-H."/>
        </authorList>
    </citation>
    <scope>NUCLEOTIDE SEQUENCE [LARGE SCALE GENOMIC DNA]</scope>
    <source>
        <strain evidence="2">TDA-040725-5</strain>
    </source>
</reference>
<protein>
    <submittedName>
        <fullName evidence="1">Uncharacterized protein</fullName>
    </submittedName>
</protein>
<dbReference type="Proteomes" id="UP000035661">
    <property type="component" value="Chromosome"/>
</dbReference>
<reference evidence="1 2" key="1">
    <citation type="journal article" date="2015" name="Genome Biol. Evol.">
        <title>Found and Lost: The Fates of Horizontally Acquired Genes in Arthropod-Symbiotic Spiroplasma.</title>
        <authorList>
            <person name="Lo W.S."/>
            <person name="Gasparich G.E."/>
            <person name="Kuo C.H."/>
        </authorList>
    </citation>
    <scope>NUCLEOTIDE SEQUENCE [LARGE SCALE GENOMIC DNA]</scope>
    <source>
        <strain evidence="2">TDA-040725-5</strain>
    </source>
</reference>
<dbReference type="AlphaFoldDB" id="A0A0H3XIF9"/>
<keyword evidence="2" id="KW-1185">Reference proteome</keyword>
<dbReference type="InterPro" id="IPR054781">
    <property type="entry name" value="Asp23-rel"/>
</dbReference>
<accession>A0A0H3XIF9</accession>